<gene>
    <name evidence="2" type="ORF">CJP74_01820</name>
</gene>
<name>A0A3A1Y8F2_9GAMM</name>
<proteinExistence type="predicted"/>
<evidence type="ECO:0000313" key="2">
    <source>
        <dbReference type="EMBL" id="RIY33488.1"/>
    </source>
</evidence>
<dbReference type="Proteomes" id="UP000266258">
    <property type="component" value="Unassembled WGS sequence"/>
</dbReference>
<dbReference type="RefSeq" id="WP_119496573.1">
    <property type="nucleotide sequence ID" value="NZ_NRJH01000014.1"/>
</dbReference>
<reference evidence="2 3" key="1">
    <citation type="submission" date="2017-08" db="EMBL/GenBank/DDBJ databases">
        <title>Reclassification of Bisgaard taxon 37 and 44.</title>
        <authorList>
            <person name="Christensen H."/>
        </authorList>
    </citation>
    <scope>NUCLEOTIDE SEQUENCE [LARGE SCALE GENOMIC DNA]</scope>
    <source>
        <strain evidence="2 3">B96_4</strain>
    </source>
</reference>
<protein>
    <submittedName>
        <fullName evidence="2">Uncharacterized protein</fullName>
    </submittedName>
</protein>
<keyword evidence="1" id="KW-0732">Signal</keyword>
<feature type="signal peptide" evidence="1">
    <location>
        <begin position="1"/>
        <end position="19"/>
    </location>
</feature>
<evidence type="ECO:0000256" key="1">
    <source>
        <dbReference type="SAM" id="SignalP"/>
    </source>
</evidence>
<organism evidence="2 3">
    <name type="scientific">Psittacicella melopsittaci</name>
    <dbReference type="NCBI Taxonomy" id="2028576"/>
    <lineage>
        <taxon>Bacteria</taxon>
        <taxon>Pseudomonadati</taxon>
        <taxon>Pseudomonadota</taxon>
        <taxon>Gammaproteobacteria</taxon>
        <taxon>Pasteurellales</taxon>
        <taxon>Psittacicellaceae</taxon>
        <taxon>Psittacicella</taxon>
    </lineage>
</organism>
<evidence type="ECO:0000313" key="3">
    <source>
        <dbReference type="Proteomes" id="UP000266258"/>
    </source>
</evidence>
<accession>A0A3A1Y8F2</accession>
<comment type="caution">
    <text evidence="2">The sequence shown here is derived from an EMBL/GenBank/DDBJ whole genome shotgun (WGS) entry which is preliminary data.</text>
</comment>
<keyword evidence="3" id="KW-1185">Reference proteome</keyword>
<dbReference type="EMBL" id="NRJH01000014">
    <property type="protein sequence ID" value="RIY33488.1"/>
    <property type="molecule type" value="Genomic_DNA"/>
</dbReference>
<sequence length="206" mass="22976">MLKKLSFLALIASPVLAQASTLAEQVQQQIQDRPYLISTAKNWQNMVHGAFGTSKVTASDLAYLTQAYFSVINRNYQITPTSYQSADVDAFVKLAHSCQAYLEQEGTSAPYAADCQALLEVYAGAAYKADVAQSLGLLGLREDLSELQAPTASQQSQLQALLNPDNLQKSFKFYQVTYEDYEQHKLPAYFAQHYKIYLVPDHEFGK</sequence>
<feature type="chain" id="PRO_5017483013" evidence="1">
    <location>
        <begin position="20"/>
        <end position="206"/>
    </location>
</feature>
<dbReference type="OrthoDB" id="9900244at2"/>
<dbReference type="AlphaFoldDB" id="A0A3A1Y8F2"/>